<feature type="compositionally biased region" description="Acidic residues" evidence="2">
    <location>
        <begin position="615"/>
        <end position="636"/>
    </location>
</feature>
<feature type="region of interest" description="Disordered" evidence="2">
    <location>
        <begin position="274"/>
        <end position="366"/>
    </location>
</feature>
<accession>A0A2N9J9N0</accession>
<feature type="region of interest" description="Disordered" evidence="2">
    <location>
        <begin position="601"/>
        <end position="702"/>
    </location>
</feature>
<feature type="compositionally biased region" description="Basic residues" evidence="2">
    <location>
        <begin position="285"/>
        <end position="295"/>
    </location>
</feature>
<sequence length="702" mass="78645">MASKLAQLVNTEESMARFRSLYQIPPSVSLTYCNSDDFPVINKGEILVPIMAIVEGGVRFPLHTFLIDFLQTVNATTSQISVNTFRIIMGVIAINRLLDVNLTTREILAVYQYKCPGAKSNTLCHLVARKVHEKLVNGLPSTNEGYEKDYLRVRGDWFSGSSACRSEFEYPDQKRIEAERKQGDAELIRRVLSTNFCVDERGEPRSAPLLLGYEPQVKSFLEGPTVRRAEAFEILPRVPYTAQPATVEQPQDLPDHIPTGQVFAMAPPVNPFKLMGKSADASTSKKVKGKGKGKNKGTEAPKIPKKIPEEASTTESVSPFIPEQGPAPDQEKVHVLEDSEREEELQPRKKRGRTEPPEIPVEGPSSHAVAWDPALLFGQNPISVRDTVLDDSNPEVSAQVARGLAFVACLPIDMKQWAGTQPGPAFRQITRSLMMATQGVMSMEARHFRLTEKFQKGQEEHEKAMSDTLRAAGENHKKLEDELHRSTNMLKEAEERAWNEETKRAEAETEIAKMQEKMKKLEAECISRLGNAHKEGMEEGLIKGEELGLTKGKQLGREGAMDEVKAQFQMVYNSGFQHGWKSTLIKTEQPEVSELFLRANTPLPYPDAGLKNSDDEGDEGDEEEEEEGAQEEEEGKEEEKEKEREGRKEEEKEKEKGKVMREKDQHQGDGQTEDVVELTEQTLVTPEQPNQEEGIPEQPSNS</sequence>
<organism evidence="3">
    <name type="scientific">Fagus sylvatica</name>
    <name type="common">Beechnut</name>
    <dbReference type="NCBI Taxonomy" id="28930"/>
    <lineage>
        <taxon>Eukaryota</taxon>
        <taxon>Viridiplantae</taxon>
        <taxon>Streptophyta</taxon>
        <taxon>Embryophyta</taxon>
        <taxon>Tracheophyta</taxon>
        <taxon>Spermatophyta</taxon>
        <taxon>Magnoliopsida</taxon>
        <taxon>eudicotyledons</taxon>
        <taxon>Gunneridae</taxon>
        <taxon>Pentapetalae</taxon>
        <taxon>rosids</taxon>
        <taxon>fabids</taxon>
        <taxon>Fagales</taxon>
        <taxon>Fagaceae</taxon>
        <taxon>Fagus</taxon>
    </lineage>
</organism>
<reference evidence="3" key="1">
    <citation type="submission" date="2018-02" db="EMBL/GenBank/DDBJ databases">
        <authorList>
            <person name="Cohen D.B."/>
            <person name="Kent A.D."/>
        </authorList>
    </citation>
    <scope>NUCLEOTIDE SEQUENCE</scope>
</reference>
<dbReference type="EMBL" id="OIVN01006483">
    <property type="protein sequence ID" value="SPD33992.1"/>
    <property type="molecule type" value="Genomic_DNA"/>
</dbReference>
<feature type="compositionally biased region" description="Polar residues" evidence="2">
    <location>
        <begin position="679"/>
        <end position="691"/>
    </location>
</feature>
<protein>
    <submittedName>
        <fullName evidence="3">Uncharacterized protein</fullName>
    </submittedName>
</protein>
<evidence type="ECO:0000313" key="3">
    <source>
        <dbReference type="EMBL" id="SPD33992.1"/>
    </source>
</evidence>
<dbReference type="AlphaFoldDB" id="A0A2N9J9N0"/>
<evidence type="ECO:0000256" key="1">
    <source>
        <dbReference type="SAM" id="Coils"/>
    </source>
</evidence>
<gene>
    <name evidence="3" type="ORF">FSB_LOCUS61874</name>
</gene>
<keyword evidence="1" id="KW-0175">Coiled coil</keyword>
<name>A0A2N9J9N0_FAGSY</name>
<feature type="coiled-coil region" evidence="1">
    <location>
        <begin position="469"/>
        <end position="524"/>
    </location>
</feature>
<feature type="compositionally biased region" description="Basic and acidic residues" evidence="2">
    <location>
        <begin position="637"/>
        <end position="667"/>
    </location>
</feature>
<evidence type="ECO:0000256" key="2">
    <source>
        <dbReference type="SAM" id="MobiDB-lite"/>
    </source>
</evidence>
<feature type="compositionally biased region" description="Basic and acidic residues" evidence="2">
    <location>
        <begin position="329"/>
        <end position="338"/>
    </location>
</feature>
<proteinExistence type="predicted"/>